<dbReference type="InterPro" id="IPR036866">
    <property type="entry name" value="RibonucZ/Hydroxyglut_hydro"/>
</dbReference>
<dbReference type="AlphaFoldDB" id="A0A1F7GUC7"/>
<evidence type="ECO:0008006" key="3">
    <source>
        <dbReference type="Google" id="ProtNLM"/>
    </source>
</evidence>
<evidence type="ECO:0000313" key="2">
    <source>
        <dbReference type="Proteomes" id="UP000177159"/>
    </source>
</evidence>
<dbReference type="PANTHER" id="PTHR42967:SF1">
    <property type="entry name" value="MBL FOLD METALLO-HYDROLASE"/>
    <property type="match status" value="1"/>
</dbReference>
<dbReference type="EMBL" id="MFZM01000041">
    <property type="protein sequence ID" value="OGK22513.1"/>
    <property type="molecule type" value="Genomic_DNA"/>
</dbReference>
<dbReference type="Gene3D" id="3.60.15.10">
    <property type="entry name" value="Ribonuclease Z/Hydroxyacylglutathione hydrolase-like"/>
    <property type="match status" value="1"/>
</dbReference>
<protein>
    <recommendedName>
        <fullName evidence="3">Lactamase</fullName>
    </recommendedName>
</protein>
<dbReference type="PANTHER" id="PTHR42967">
    <property type="entry name" value="METAL DEPENDENT HYDROLASE"/>
    <property type="match status" value="1"/>
</dbReference>
<dbReference type="SUPFAM" id="SSF56281">
    <property type="entry name" value="Metallo-hydrolase/oxidoreductase"/>
    <property type="match status" value="1"/>
</dbReference>
<gene>
    <name evidence="1" type="ORF">A3C24_05110</name>
</gene>
<accession>A0A1F7GUC7</accession>
<dbReference type="Proteomes" id="UP000177159">
    <property type="component" value="Unassembled WGS sequence"/>
</dbReference>
<organism evidence="1 2">
    <name type="scientific">Candidatus Roizmanbacteria bacterium RIFCSPHIGHO2_02_FULL_37_24</name>
    <dbReference type="NCBI Taxonomy" id="1802037"/>
    <lineage>
        <taxon>Bacteria</taxon>
        <taxon>Candidatus Roizmaniibacteriota</taxon>
    </lineage>
</organism>
<sequence>MDIKYLGHSSFFIRGQKGKVVTDPYDPAMMARKFPKVEADIVTISHEHQDHNAARLIEGNPLVVNLPGEYEKNGVRIYGFDTYHDKNQGSERGINTLYKIEIDDISILHCGDLGHVLSNELIEQIDGVDILMIPVGGFYTIGPDEASDIVSKIEPAVVIPMHYKTDIGFTKNIMDKLSPVSDFIQAVGVSGIEPVNKFSIKKQDIGEEMSVVVMEVA</sequence>
<evidence type="ECO:0000313" key="1">
    <source>
        <dbReference type="EMBL" id="OGK22513.1"/>
    </source>
</evidence>
<name>A0A1F7GUC7_9BACT</name>
<comment type="caution">
    <text evidence="1">The sequence shown here is derived from an EMBL/GenBank/DDBJ whole genome shotgun (WGS) entry which is preliminary data.</text>
</comment>
<proteinExistence type="predicted"/>
<dbReference type="Pfam" id="PF13483">
    <property type="entry name" value="Lactamase_B_3"/>
    <property type="match status" value="1"/>
</dbReference>
<reference evidence="1 2" key="1">
    <citation type="journal article" date="2016" name="Nat. Commun.">
        <title>Thousands of microbial genomes shed light on interconnected biogeochemical processes in an aquifer system.</title>
        <authorList>
            <person name="Anantharaman K."/>
            <person name="Brown C.T."/>
            <person name="Hug L.A."/>
            <person name="Sharon I."/>
            <person name="Castelle C.J."/>
            <person name="Probst A.J."/>
            <person name="Thomas B.C."/>
            <person name="Singh A."/>
            <person name="Wilkins M.J."/>
            <person name="Karaoz U."/>
            <person name="Brodie E.L."/>
            <person name="Williams K.H."/>
            <person name="Hubbard S.S."/>
            <person name="Banfield J.F."/>
        </authorList>
    </citation>
    <scope>NUCLEOTIDE SEQUENCE [LARGE SCALE GENOMIC DNA]</scope>
</reference>